<dbReference type="InterPro" id="IPR018194">
    <property type="entry name" value="Ni-dep_hyd_lsu_Ni_BS"/>
</dbReference>
<feature type="binding site" evidence="2">
    <location>
        <position position="79"/>
    </location>
    <ligand>
        <name>Ni(2+)</name>
        <dbReference type="ChEBI" id="CHEBI:49786"/>
    </ligand>
</feature>
<feature type="binding site" evidence="2">
    <location>
        <position position="461"/>
    </location>
    <ligand>
        <name>Fe cation</name>
        <dbReference type="ChEBI" id="CHEBI:24875"/>
    </ligand>
</feature>
<dbReference type="Proteomes" id="UP000196694">
    <property type="component" value="Unassembled WGS sequence"/>
</dbReference>
<keyword evidence="2" id="KW-0460">Magnesium</keyword>
<dbReference type="Gene3D" id="1.10.645.10">
    <property type="entry name" value="Cytochrome-c3 Hydrogenase, chain B"/>
    <property type="match status" value="1"/>
</dbReference>
<evidence type="ECO:0000313" key="3">
    <source>
        <dbReference type="EMBL" id="OWJ53825.1"/>
    </source>
</evidence>
<protein>
    <recommendedName>
        <fullName evidence="5">Ni/Fe hydrogenase subunit alpha</fullName>
    </recommendedName>
</protein>
<name>A0A211YLB4_9CREN</name>
<gene>
    <name evidence="3" type="ORF">Pdsh_10330</name>
</gene>
<keyword evidence="4" id="KW-1185">Reference proteome</keyword>
<keyword evidence="2" id="KW-0479">Metal-binding</keyword>
<dbReference type="GO" id="GO:0016151">
    <property type="term" value="F:nickel cation binding"/>
    <property type="evidence" value="ECO:0007669"/>
    <property type="project" value="InterPro"/>
</dbReference>
<reference evidence="3 4" key="1">
    <citation type="submission" date="2017-05" db="EMBL/GenBank/DDBJ databases">
        <title>The draft genome of the hyperthermophilic archaeon 'Pyrodictium delaneyi strain Hulk', an iron and nitrate reducer, reveals the capacity for sulfate reduction.</title>
        <authorList>
            <person name="Demey L.M."/>
            <person name="Miller C."/>
            <person name="Manzella M."/>
            <person name="Reguera G."/>
            <person name="Kashefi K."/>
        </authorList>
    </citation>
    <scope>NUCLEOTIDE SEQUENCE [LARGE SCALE GENOMIC DNA]</scope>
    <source>
        <strain evidence="3 4">Hulk</strain>
    </source>
</reference>
<feature type="binding site" evidence="2">
    <location>
        <position position="412"/>
    </location>
    <ligand>
        <name>Mg(2+)</name>
        <dbReference type="ChEBI" id="CHEBI:18420"/>
    </ligand>
</feature>
<organism evidence="3 4">
    <name type="scientific">Pyrodictium delaneyi</name>
    <dbReference type="NCBI Taxonomy" id="1273541"/>
    <lineage>
        <taxon>Archaea</taxon>
        <taxon>Thermoproteota</taxon>
        <taxon>Thermoprotei</taxon>
        <taxon>Desulfurococcales</taxon>
        <taxon>Pyrodictiaceae</taxon>
        <taxon>Pyrodictium</taxon>
    </lineage>
</organism>
<dbReference type="PANTHER" id="PTHR43600">
    <property type="entry name" value="COENZYME F420 HYDROGENASE, SUBUNIT ALPHA"/>
    <property type="match status" value="1"/>
</dbReference>
<feature type="binding site" evidence="2">
    <location>
        <position position="82"/>
    </location>
    <ligand>
        <name>Fe cation</name>
        <dbReference type="ChEBI" id="CHEBI:24875"/>
    </ligand>
</feature>
<dbReference type="AlphaFoldDB" id="A0A211YLB4"/>
<proteinExistence type="predicted"/>
<dbReference type="PANTHER" id="PTHR43600:SF4">
    <property type="entry name" value="CYTOSOLIC NIFE-HYDROGENASE, ALPHA SUBUNIT"/>
    <property type="match status" value="1"/>
</dbReference>
<feature type="binding site" evidence="2">
    <location>
        <position position="60"/>
    </location>
    <ligand>
        <name>Mg(2+)</name>
        <dbReference type="ChEBI" id="CHEBI:18420"/>
    </ligand>
</feature>
<dbReference type="EMBL" id="NCQP01000009">
    <property type="protein sequence ID" value="OWJ53825.1"/>
    <property type="molecule type" value="Genomic_DNA"/>
</dbReference>
<keyword evidence="2" id="KW-0408">Iron</keyword>
<evidence type="ECO:0000256" key="2">
    <source>
        <dbReference type="PIRSR" id="PIRSR601501-1"/>
    </source>
</evidence>
<comment type="cofactor">
    <cofactor evidence="2">
        <name>Ni(2+)</name>
        <dbReference type="ChEBI" id="CHEBI:49786"/>
    </cofactor>
</comment>
<keyword evidence="2" id="KW-0533">Nickel</keyword>
<dbReference type="SUPFAM" id="SSF56762">
    <property type="entry name" value="HydB/Nqo4-like"/>
    <property type="match status" value="1"/>
</dbReference>
<comment type="caution">
    <text evidence="3">The sequence shown here is derived from an EMBL/GenBank/DDBJ whole genome shotgun (WGS) entry which is preliminary data.</text>
</comment>
<feature type="binding site" evidence="2">
    <location>
        <position position="458"/>
    </location>
    <ligand>
        <name>Ni(2+)</name>
        <dbReference type="ChEBI" id="CHEBI:49786"/>
    </ligand>
</feature>
<evidence type="ECO:0008006" key="5">
    <source>
        <dbReference type="Google" id="ProtNLM"/>
    </source>
</evidence>
<accession>A0A211YLB4</accession>
<comment type="cofactor">
    <cofactor evidence="2">
        <name>Fe cation</name>
        <dbReference type="ChEBI" id="CHEBI:24875"/>
    </cofactor>
</comment>
<evidence type="ECO:0000313" key="4">
    <source>
        <dbReference type="Proteomes" id="UP000196694"/>
    </source>
</evidence>
<evidence type="ECO:0000256" key="1">
    <source>
        <dbReference type="ARBA" id="ARBA00023002"/>
    </source>
</evidence>
<dbReference type="Pfam" id="PF00374">
    <property type="entry name" value="NiFeSe_Hases"/>
    <property type="match status" value="2"/>
</dbReference>
<feature type="binding site" evidence="2">
    <location>
        <position position="82"/>
    </location>
    <ligand>
        <name>Ni(2+)</name>
        <dbReference type="ChEBI" id="CHEBI:49786"/>
    </ligand>
</feature>
<feature type="binding site" evidence="2">
    <location>
        <position position="464"/>
    </location>
    <ligand>
        <name>Mg(2+)</name>
        <dbReference type="ChEBI" id="CHEBI:18420"/>
    </ligand>
</feature>
<dbReference type="PROSITE" id="PS00508">
    <property type="entry name" value="NI_HGENASE_L_2"/>
    <property type="match status" value="1"/>
</dbReference>
<dbReference type="GO" id="GO:0008901">
    <property type="term" value="F:ferredoxin hydrogenase activity"/>
    <property type="evidence" value="ECO:0007669"/>
    <property type="project" value="InterPro"/>
</dbReference>
<dbReference type="InterPro" id="IPR001501">
    <property type="entry name" value="Ni-dep_hyd_lsu"/>
</dbReference>
<sequence>MCSRGMDTMGSVDEKAGTRRKLKKILVTLIEGHAFVIFKTGRDGRVEDVLYEGVDTRMFETMWIGMMIDELPRVTPMICGVCSATHHIASVKAADGVRGAEVPEDAWRIRYMINLGIHLNNQALHPLVFGLPDFLPVDVEKRSMLALAKKYPELVKAGVRIMELGHRVVAVYGGRDIHPINAIPGGVARKPSSEEIGKLRDLFEKHRGDLEVFAKTAIKIMEESKDKIETYKPGYSYMMAVAGENGEYDIVNGRVRIIDAKTGSVVAEFSDRTTEYLKYLKEYTVPYSYIRMVTTKWRAQNPREGTIHVSALARANIVKSYGVEWADELRDRLFEEWGRPLNHPLLATYLRVVETIALYETISRELEKPLGDNIYTPPLRDTGEGVGVIEAPRGTLIHHYRGEEGKTTFVNIITPTAINAAAIEADLRDYFVGKRLDEMRDRDVYAAAVAIARSYDPCMACATHATYTGKVSPIRIVVADENWKPIRVIKP</sequence>
<dbReference type="InterPro" id="IPR029014">
    <property type="entry name" value="NiFe-Hase_large"/>
</dbReference>
<keyword evidence="1" id="KW-0560">Oxidoreductase</keyword>